<keyword evidence="2" id="KW-1185">Reference proteome</keyword>
<name>A0A4Y2LU50_ARAVE</name>
<proteinExistence type="predicted"/>
<reference evidence="1 2" key="1">
    <citation type="journal article" date="2019" name="Sci. Rep.">
        <title>Orb-weaving spider Araneus ventricosus genome elucidates the spidroin gene catalogue.</title>
        <authorList>
            <person name="Kono N."/>
            <person name="Nakamura H."/>
            <person name="Ohtoshi R."/>
            <person name="Moran D.A.P."/>
            <person name="Shinohara A."/>
            <person name="Yoshida Y."/>
            <person name="Fujiwara M."/>
            <person name="Mori M."/>
            <person name="Tomita M."/>
            <person name="Arakawa K."/>
        </authorList>
    </citation>
    <scope>NUCLEOTIDE SEQUENCE [LARGE SCALE GENOMIC DNA]</scope>
</reference>
<evidence type="ECO:0000313" key="1">
    <source>
        <dbReference type="EMBL" id="GBN17573.1"/>
    </source>
</evidence>
<evidence type="ECO:0000313" key="2">
    <source>
        <dbReference type="Proteomes" id="UP000499080"/>
    </source>
</evidence>
<accession>A0A4Y2LU50</accession>
<sequence>MAYSETGIRDIYSTPPCSPGRYATDEVFSIRTFNSFKQRRGTTYPTEIKTQEVISKDLNGHMHILHVAIRRSSMAANMLHIKCTLVPQEILFYRIGFRS</sequence>
<gene>
    <name evidence="1" type="ORF">AVEN_140255_1</name>
</gene>
<protein>
    <submittedName>
        <fullName evidence="1">Uncharacterized protein</fullName>
    </submittedName>
</protein>
<comment type="caution">
    <text evidence="1">The sequence shown here is derived from an EMBL/GenBank/DDBJ whole genome shotgun (WGS) entry which is preliminary data.</text>
</comment>
<dbReference type="EMBL" id="BGPR01006274">
    <property type="protein sequence ID" value="GBN17573.1"/>
    <property type="molecule type" value="Genomic_DNA"/>
</dbReference>
<dbReference type="AlphaFoldDB" id="A0A4Y2LU50"/>
<organism evidence="1 2">
    <name type="scientific">Araneus ventricosus</name>
    <name type="common">Orbweaver spider</name>
    <name type="synonym">Epeira ventricosa</name>
    <dbReference type="NCBI Taxonomy" id="182803"/>
    <lineage>
        <taxon>Eukaryota</taxon>
        <taxon>Metazoa</taxon>
        <taxon>Ecdysozoa</taxon>
        <taxon>Arthropoda</taxon>
        <taxon>Chelicerata</taxon>
        <taxon>Arachnida</taxon>
        <taxon>Araneae</taxon>
        <taxon>Araneomorphae</taxon>
        <taxon>Entelegynae</taxon>
        <taxon>Araneoidea</taxon>
        <taxon>Araneidae</taxon>
        <taxon>Araneus</taxon>
    </lineage>
</organism>
<dbReference type="Proteomes" id="UP000499080">
    <property type="component" value="Unassembled WGS sequence"/>
</dbReference>